<proteinExistence type="predicted"/>
<accession>A0A836BQN3</accession>
<feature type="compositionally biased region" description="Acidic residues" evidence="1">
    <location>
        <begin position="275"/>
        <end position="286"/>
    </location>
</feature>
<name>A0A836BQN3_9CHLO</name>
<organism evidence="2 3">
    <name type="scientific">Edaphochlamys debaryana</name>
    <dbReference type="NCBI Taxonomy" id="47281"/>
    <lineage>
        <taxon>Eukaryota</taxon>
        <taxon>Viridiplantae</taxon>
        <taxon>Chlorophyta</taxon>
        <taxon>core chlorophytes</taxon>
        <taxon>Chlorophyceae</taxon>
        <taxon>CS clade</taxon>
        <taxon>Chlamydomonadales</taxon>
        <taxon>Chlamydomonadales incertae sedis</taxon>
        <taxon>Edaphochlamys</taxon>
    </lineage>
</organism>
<dbReference type="OrthoDB" id="550248at2759"/>
<dbReference type="AlphaFoldDB" id="A0A836BQN3"/>
<protein>
    <submittedName>
        <fullName evidence="2">Uncharacterized protein</fullName>
    </submittedName>
</protein>
<evidence type="ECO:0000313" key="2">
    <source>
        <dbReference type="EMBL" id="KAG2483778.1"/>
    </source>
</evidence>
<feature type="region of interest" description="Disordered" evidence="1">
    <location>
        <begin position="223"/>
        <end position="289"/>
    </location>
</feature>
<dbReference type="EMBL" id="JAEHOE010000166">
    <property type="protein sequence ID" value="KAG2483778.1"/>
    <property type="molecule type" value="Genomic_DNA"/>
</dbReference>
<sequence length="391" mass="40867">MAQANAISPLPSVPGASWGDGGDTWGHPQYPPPYPYAWPWLPPYYPPRYGIDASPYPPPHPPYRHTWTGGWSGGRPYGPHSPTLPLPYAPPGPPPVHPYSRYPPRTGVLRPWPPHVPSPPMPYEASPTGLGAALQTAPVSGPSPFAPAAAAVAAERRRAGAHSGSASPAVPRINLDGSTCALPYKRRRLHSEGGVGAGGGGSLGPLLRAPALPAAGLGASYAAAAPEATPPPEVKSEPTPLPKPVRVTVTGAAGEAPADGPRHSSRRRRRGGSGDSDEENDREGDEDGRRSLAEAAMVGGRVVGVFHLAPYLEGGRCIELGGAMLTRSAFERVGGSSMAKWYRSIKVLPEGCTLGRWLTRHGLPVLKGVSRNRKAKWAAQQGAEGSTGEEA</sequence>
<reference evidence="2" key="1">
    <citation type="journal article" date="2020" name="bioRxiv">
        <title>Comparative genomics of Chlamydomonas.</title>
        <authorList>
            <person name="Craig R.J."/>
            <person name="Hasan A.R."/>
            <person name="Ness R.W."/>
            <person name="Keightley P.D."/>
        </authorList>
    </citation>
    <scope>NUCLEOTIDE SEQUENCE</scope>
    <source>
        <strain evidence="2">CCAP 11/70</strain>
    </source>
</reference>
<evidence type="ECO:0000313" key="3">
    <source>
        <dbReference type="Proteomes" id="UP000612055"/>
    </source>
</evidence>
<comment type="caution">
    <text evidence="2">The sequence shown here is derived from an EMBL/GenBank/DDBJ whole genome shotgun (WGS) entry which is preliminary data.</text>
</comment>
<evidence type="ECO:0000256" key="1">
    <source>
        <dbReference type="SAM" id="MobiDB-lite"/>
    </source>
</evidence>
<feature type="compositionally biased region" description="Pro residues" evidence="1">
    <location>
        <begin position="228"/>
        <end position="243"/>
    </location>
</feature>
<dbReference type="Proteomes" id="UP000612055">
    <property type="component" value="Unassembled WGS sequence"/>
</dbReference>
<gene>
    <name evidence="2" type="ORF">HYH03_017374</name>
</gene>
<feature type="region of interest" description="Disordered" evidence="1">
    <location>
        <begin position="1"/>
        <end position="20"/>
    </location>
</feature>
<keyword evidence="3" id="KW-1185">Reference proteome</keyword>